<reference evidence="2 3" key="1">
    <citation type="submission" date="2019-01" db="EMBL/GenBank/DDBJ databases">
        <title>Mucilaginibacter antarcticum sp. nov., isolated from antarctic soil.</title>
        <authorList>
            <person name="Yan Y.-Q."/>
            <person name="Du Z.-J."/>
        </authorList>
    </citation>
    <scope>NUCLEOTIDE SEQUENCE [LARGE SCALE GENOMIC DNA]</scope>
    <source>
        <strain evidence="2 3">F01003</strain>
    </source>
</reference>
<evidence type="ECO:0000259" key="1">
    <source>
        <dbReference type="Pfam" id="PF04542"/>
    </source>
</evidence>
<dbReference type="GO" id="GO:0003700">
    <property type="term" value="F:DNA-binding transcription factor activity"/>
    <property type="evidence" value="ECO:0007669"/>
    <property type="project" value="InterPro"/>
</dbReference>
<keyword evidence="3" id="KW-1185">Reference proteome</keyword>
<organism evidence="2 3">
    <name type="scientific">Mucilaginibacter gilvus</name>
    <dbReference type="NCBI Taxonomy" id="2305909"/>
    <lineage>
        <taxon>Bacteria</taxon>
        <taxon>Pseudomonadati</taxon>
        <taxon>Bacteroidota</taxon>
        <taxon>Sphingobacteriia</taxon>
        <taxon>Sphingobacteriales</taxon>
        <taxon>Sphingobacteriaceae</taxon>
        <taxon>Mucilaginibacter</taxon>
    </lineage>
</organism>
<name>A0A3S3YXQ4_9SPHI</name>
<dbReference type="Proteomes" id="UP000286701">
    <property type="component" value="Unassembled WGS sequence"/>
</dbReference>
<accession>A0A3S3YXQ4</accession>
<dbReference type="InterPro" id="IPR007627">
    <property type="entry name" value="RNA_pol_sigma70_r2"/>
</dbReference>
<proteinExistence type="predicted"/>
<dbReference type="InterPro" id="IPR013325">
    <property type="entry name" value="RNA_pol_sigma_r2"/>
</dbReference>
<protein>
    <recommendedName>
        <fullName evidence="1">RNA polymerase sigma-70 region 2 domain-containing protein</fullName>
    </recommendedName>
</protein>
<dbReference type="Pfam" id="PF04542">
    <property type="entry name" value="Sigma70_r2"/>
    <property type="match status" value="1"/>
</dbReference>
<gene>
    <name evidence="2" type="ORF">EPL05_10880</name>
</gene>
<sequence>MYRRTADYNLSRDIAAETFLKAYLNIGRFSWHGVSLSSWIYRIATNELNQYSRKQKYQPQSLQQLLEEPGMAKLLHAQAGNEKEIIEKEMKDLSAYNQVRVNLLKLDNTRG</sequence>
<dbReference type="GO" id="GO:0006352">
    <property type="term" value="P:DNA-templated transcription initiation"/>
    <property type="evidence" value="ECO:0007669"/>
    <property type="project" value="InterPro"/>
</dbReference>
<evidence type="ECO:0000313" key="3">
    <source>
        <dbReference type="Proteomes" id="UP000286701"/>
    </source>
</evidence>
<dbReference type="Gene3D" id="1.10.1740.10">
    <property type="match status" value="1"/>
</dbReference>
<comment type="caution">
    <text evidence="2">The sequence shown here is derived from an EMBL/GenBank/DDBJ whole genome shotgun (WGS) entry which is preliminary data.</text>
</comment>
<evidence type="ECO:0000313" key="2">
    <source>
        <dbReference type="EMBL" id="RWY52627.1"/>
    </source>
</evidence>
<dbReference type="EMBL" id="SBIW01000004">
    <property type="protein sequence ID" value="RWY52627.1"/>
    <property type="molecule type" value="Genomic_DNA"/>
</dbReference>
<dbReference type="OrthoDB" id="9784984at2"/>
<feature type="domain" description="RNA polymerase sigma-70 region 2" evidence="1">
    <location>
        <begin position="2"/>
        <end position="56"/>
    </location>
</feature>
<dbReference type="AlphaFoldDB" id="A0A3S3YXQ4"/>
<dbReference type="SUPFAM" id="SSF88946">
    <property type="entry name" value="Sigma2 domain of RNA polymerase sigma factors"/>
    <property type="match status" value="1"/>
</dbReference>